<organism evidence="5 6">
    <name type="scientific">Fibrella rubiginis</name>
    <dbReference type="NCBI Taxonomy" id="2817060"/>
    <lineage>
        <taxon>Bacteria</taxon>
        <taxon>Pseudomonadati</taxon>
        <taxon>Bacteroidota</taxon>
        <taxon>Cytophagia</taxon>
        <taxon>Cytophagales</taxon>
        <taxon>Spirosomataceae</taxon>
        <taxon>Fibrella</taxon>
    </lineage>
</organism>
<feature type="binding site" evidence="3">
    <location>
        <position position="94"/>
    </location>
    <ligand>
        <name>Mg(2+)</name>
        <dbReference type="ChEBI" id="CHEBI:18420"/>
        <label>1</label>
    </ligand>
</feature>
<dbReference type="RefSeq" id="WP_207364520.1">
    <property type="nucleotide sequence ID" value="NZ_JAFMYV010000004.1"/>
</dbReference>
<feature type="binding site" evidence="3">
    <location>
        <position position="362"/>
    </location>
    <ligand>
        <name>Mg(2+)</name>
        <dbReference type="ChEBI" id="CHEBI:18420"/>
        <label>1</label>
    </ligand>
</feature>
<evidence type="ECO:0000256" key="1">
    <source>
        <dbReference type="ARBA" id="ARBA00010702"/>
    </source>
</evidence>
<dbReference type="InterPro" id="IPR050792">
    <property type="entry name" value="ADP-ribosylglycohydrolase"/>
</dbReference>
<name>A0A939GGB6_9BACT</name>
<dbReference type="AlphaFoldDB" id="A0A939GGB6"/>
<protein>
    <submittedName>
        <fullName evidence="5">ADP-ribosylglycohydrolase family protein</fullName>
    </submittedName>
</protein>
<dbReference type="PANTHER" id="PTHR16222">
    <property type="entry name" value="ADP-RIBOSYLGLYCOHYDROLASE"/>
    <property type="match status" value="1"/>
</dbReference>
<evidence type="ECO:0000256" key="4">
    <source>
        <dbReference type="SAM" id="SignalP"/>
    </source>
</evidence>
<dbReference type="InterPro" id="IPR005502">
    <property type="entry name" value="Ribosyl_crysJ1"/>
</dbReference>
<reference evidence="5" key="1">
    <citation type="submission" date="2021-03" db="EMBL/GenBank/DDBJ databases">
        <title>Fibrella sp. HMF5335 genome sequencing and assembly.</title>
        <authorList>
            <person name="Kang H."/>
            <person name="Kim H."/>
            <person name="Bae S."/>
            <person name="Joh K."/>
        </authorList>
    </citation>
    <scope>NUCLEOTIDE SEQUENCE</scope>
    <source>
        <strain evidence="5">HMF5335</strain>
    </source>
</reference>
<keyword evidence="3" id="KW-0460">Magnesium</keyword>
<dbReference type="Gene3D" id="1.10.4080.10">
    <property type="entry name" value="ADP-ribosylation/Crystallin J1"/>
    <property type="match status" value="1"/>
</dbReference>
<keyword evidence="2" id="KW-0378">Hydrolase</keyword>
<evidence type="ECO:0000313" key="5">
    <source>
        <dbReference type="EMBL" id="MBO0936965.1"/>
    </source>
</evidence>
<evidence type="ECO:0000256" key="2">
    <source>
        <dbReference type="ARBA" id="ARBA00022801"/>
    </source>
</evidence>
<feature type="binding site" evidence="3">
    <location>
        <position position="92"/>
    </location>
    <ligand>
        <name>Mg(2+)</name>
        <dbReference type="ChEBI" id="CHEBI:18420"/>
        <label>1</label>
    </ligand>
</feature>
<dbReference type="SUPFAM" id="SSF101478">
    <property type="entry name" value="ADP-ribosylglycohydrolase"/>
    <property type="match status" value="1"/>
</dbReference>
<dbReference type="InterPro" id="IPR036705">
    <property type="entry name" value="Ribosyl_crysJ1_sf"/>
</dbReference>
<feature type="binding site" evidence="3">
    <location>
        <position position="360"/>
    </location>
    <ligand>
        <name>Mg(2+)</name>
        <dbReference type="ChEBI" id="CHEBI:18420"/>
        <label>1</label>
    </ligand>
</feature>
<keyword evidence="4" id="KW-0732">Signal</keyword>
<dbReference type="Proteomes" id="UP000664034">
    <property type="component" value="Unassembled WGS sequence"/>
</dbReference>
<feature type="signal peptide" evidence="4">
    <location>
        <begin position="1"/>
        <end position="19"/>
    </location>
</feature>
<feature type="chain" id="PRO_5037674263" evidence="4">
    <location>
        <begin position="20"/>
        <end position="418"/>
    </location>
</feature>
<comment type="cofactor">
    <cofactor evidence="3">
        <name>Mg(2+)</name>
        <dbReference type="ChEBI" id="CHEBI:18420"/>
    </cofactor>
    <text evidence="3">Binds 2 magnesium ions per subunit.</text>
</comment>
<keyword evidence="3" id="KW-0479">Metal-binding</keyword>
<dbReference type="EMBL" id="JAFMYV010000004">
    <property type="protein sequence ID" value="MBO0936965.1"/>
    <property type="molecule type" value="Genomic_DNA"/>
</dbReference>
<evidence type="ECO:0000313" key="6">
    <source>
        <dbReference type="Proteomes" id="UP000664034"/>
    </source>
</evidence>
<feature type="binding site" evidence="3">
    <location>
        <position position="93"/>
    </location>
    <ligand>
        <name>Mg(2+)</name>
        <dbReference type="ChEBI" id="CHEBI:18420"/>
        <label>1</label>
    </ligand>
</feature>
<feature type="binding site" evidence="3">
    <location>
        <position position="363"/>
    </location>
    <ligand>
        <name>Mg(2+)</name>
        <dbReference type="ChEBI" id="CHEBI:18420"/>
        <label>1</label>
    </ligand>
</feature>
<dbReference type="GO" id="GO:0016787">
    <property type="term" value="F:hydrolase activity"/>
    <property type="evidence" value="ECO:0007669"/>
    <property type="project" value="UniProtKB-KW"/>
</dbReference>
<proteinExistence type="inferred from homology"/>
<evidence type="ECO:0000256" key="3">
    <source>
        <dbReference type="PIRSR" id="PIRSR605502-1"/>
    </source>
</evidence>
<accession>A0A939GGB6</accession>
<comment type="similarity">
    <text evidence="1">Belongs to the ADP-ribosylglycohydrolase family.</text>
</comment>
<sequence length="418" mass="45675">MTKRYLCFLLLLGAITAQAQPTARLSRDELHDRVLGMLVGSAIGDAMGAPTEMWSREMIGTMYGSVTGLDSMVREPSAEGTWYMNLPAGGTTDDTRWKKLTVSYLLTQRGGPLDARAFAGHILTQYRADVQRLKNTSGDDPGAFEANTRRMAWLQEWAKVAKPYAAQNWPAYVDALSGFYGGEMTCAGLLYAPVLGTLFPGQPERAYAETFRLAIFDLGYARDLTALTGAMMAAAMTPGATPESVLNVLRDVDPQGYFQSRLVGRMGYRALERARSVVYKAAQWTPPAALNTAGLVFPRHGRADTLALARRQYAFTLLDGYNQDSPIRSGEIFQITLTAMLYGGFDFLKSLQFAVNFGRDNDTTGAIIGAILGACHGADKLPKDLVNQVLTVNKKHTETDLVKLADDLTGVIWARQGK</sequence>
<dbReference type="Pfam" id="PF03747">
    <property type="entry name" value="ADP_ribosyl_GH"/>
    <property type="match status" value="1"/>
</dbReference>
<gene>
    <name evidence="5" type="ORF">J2I47_10455</name>
</gene>
<comment type="caution">
    <text evidence="5">The sequence shown here is derived from an EMBL/GenBank/DDBJ whole genome shotgun (WGS) entry which is preliminary data.</text>
</comment>
<dbReference type="PANTHER" id="PTHR16222:SF24">
    <property type="entry name" value="ADP-RIBOSYLHYDROLASE ARH3"/>
    <property type="match status" value="1"/>
</dbReference>
<dbReference type="GO" id="GO:0046872">
    <property type="term" value="F:metal ion binding"/>
    <property type="evidence" value="ECO:0007669"/>
    <property type="project" value="UniProtKB-KW"/>
</dbReference>
<keyword evidence="6" id="KW-1185">Reference proteome</keyword>